<keyword evidence="7" id="KW-0547">Nucleotide-binding</keyword>
<keyword evidence="13" id="KW-0472">Membrane</keyword>
<keyword evidence="13" id="KW-0812">Transmembrane</keyword>
<organism evidence="15 16">
    <name type="scientific">Rhynchospora pubera</name>
    <dbReference type="NCBI Taxonomy" id="906938"/>
    <lineage>
        <taxon>Eukaryota</taxon>
        <taxon>Viridiplantae</taxon>
        <taxon>Streptophyta</taxon>
        <taxon>Embryophyta</taxon>
        <taxon>Tracheophyta</taxon>
        <taxon>Spermatophyta</taxon>
        <taxon>Magnoliopsida</taxon>
        <taxon>Liliopsida</taxon>
        <taxon>Poales</taxon>
        <taxon>Cyperaceae</taxon>
        <taxon>Cyperoideae</taxon>
        <taxon>Rhynchosporeae</taxon>
        <taxon>Rhynchospora</taxon>
    </lineage>
</organism>
<dbReference type="Pfam" id="PF17862">
    <property type="entry name" value="AAA_lid_3"/>
    <property type="match status" value="1"/>
</dbReference>
<protein>
    <submittedName>
        <fullName evidence="15">ATP-dependent zinc metalloprotease FtsH</fullName>
    </submittedName>
</protein>
<evidence type="ECO:0000256" key="6">
    <source>
        <dbReference type="ARBA" id="ARBA00022723"/>
    </source>
</evidence>
<feature type="domain" description="AAA+ ATPase" evidence="14">
    <location>
        <begin position="558"/>
        <end position="702"/>
    </location>
</feature>
<feature type="transmembrane region" description="Helical" evidence="13">
    <location>
        <begin position="462"/>
        <end position="480"/>
    </location>
</feature>
<dbReference type="GO" id="GO:0009535">
    <property type="term" value="C:chloroplast thylakoid membrane"/>
    <property type="evidence" value="ECO:0007669"/>
    <property type="project" value="TreeGrafter"/>
</dbReference>
<dbReference type="GO" id="GO:0046872">
    <property type="term" value="F:metal ion binding"/>
    <property type="evidence" value="ECO:0007669"/>
    <property type="project" value="UniProtKB-KW"/>
</dbReference>
<keyword evidence="9" id="KW-0862">Zinc</keyword>
<dbReference type="InterPro" id="IPR041569">
    <property type="entry name" value="AAA_lid_3"/>
</dbReference>
<dbReference type="PANTHER" id="PTHR43655:SF19">
    <property type="entry name" value="ATP-DEPENDENT ZINC METALLOPROTEASE FTSH 12, CHLOROPLASTIC"/>
    <property type="match status" value="1"/>
</dbReference>
<dbReference type="FunFam" id="1.10.8.60:FF:000101">
    <property type="entry name" value="ATP-dependent zinc metalloprotease FTSH 12, chloroplastic"/>
    <property type="match status" value="1"/>
</dbReference>
<keyword evidence="11" id="KW-0809">Transit peptide</keyword>
<evidence type="ECO:0000256" key="3">
    <source>
        <dbReference type="ARBA" id="ARBA00010044"/>
    </source>
</evidence>
<feature type="transmembrane region" description="Helical" evidence="13">
    <location>
        <begin position="141"/>
        <end position="162"/>
    </location>
</feature>
<comment type="similarity">
    <text evidence="3">In the C-terminal section; belongs to the peptidase M41 family.</text>
</comment>
<keyword evidence="10" id="KW-0067">ATP-binding</keyword>
<comment type="function">
    <text evidence="2">Probable ATP-dependent zinc metallopeptidase.</text>
</comment>
<evidence type="ECO:0000256" key="2">
    <source>
        <dbReference type="ARBA" id="ARBA00003497"/>
    </source>
</evidence>
<keyword evidence="12 15" id="KW-0482">Metalloprotease</keyword>
<dbReference type="GO" id="GO:0016887">
    <property type="term" value="F:ATP hydrolysis activity"/>
    <property type="evidence" value="ECO:0007669"/>
    <property type="project" value="InterPro"/>
</dbReference>
<dbReference type="InterPro" id="IPR050928">
    <property type="entry name" value="ATP-dep_Zn_Metalloprotease"/>
</dbReference>
<dbReference type="Pfam" id="PF01434">
    <property type="entry name" value="Peptidase_M41"/>
    <property type="match status" value="1"/>
</dbReference>
<evidence type="ECO:0000256" key="11">
    <source>
        <dbReference type="ARBA" id="ARBA00022946"/>
    </source>
</evidence>
<keyword evidence="16" id="KW-1185">Reference proteome</keyword>
<reference evidence="15" key="1">
    <citation type="submission" date="2022-08" db="EMBL/GenBank/DDBJ databases">
        <authorList>
            <person name="Marques A."/>
        </authorList>
    </citation>
    <scope>NUCLEOTIDE SEQUENCE</scope>
    <source>
        <strain evidence="15">RhyPub2mFocal</strain>
        <tissue evidence="15">Leaves</tissue>
    </source>
</reference>
<dbReference type="PANTHER" id="PTHR43655">
    <property type="entry name" value="ATP-DEPENDENT PROTEASE"/>
    <property type="match status" value="1"/>
</dbReference>
<dbReference type="SMART" id="SM00382">
    <property type="entry name" value="AAA"/>
    <property type="match status" value="1"/>
</dbReference>
<evidence type="ECO:0000313" key="15">
    <source>
        <dbReference type="EMBL" id="KAJ4792469.1"/>
    </source>
</evidence>
<dbReference type="Pfam" id="PF00004">
    <property type="entry name" value="AAA"/>
    <property type="match status" value="1"/>
</dbReference>
<dbReference type="GO" id="GO:0034982">
    <property type="term" value="P:mitochondrial protein processing"/>
    <property type="evidence" value="ECO:0007669"/>
    <property type="project" value="TreeGrafter"/>
</dbReference>
<comment type="cofactor">
    <cofactor evidence="1">
        <name>Zn(2+)</name>
        <dbReference type="ChEBI" id="CHEBI:29105"/>
    </cofactor>
</comment>
<keyword evidence="13" id="KW-1133">Transmembrane helix</keyword>
<evidence type="ECO:0000256" key="9">
    <source>
        <dbReference type="ARBA" id="ARBA00022833"/>
    </source>
</evidence>
<keyword evidence="8" id="KW-0378">Hydrolase</keyword>
<evidence type="ECO:0000256" key="8">
    <source>
        <dbReference type="ARBA" id="ARBA00022801"/>
    </source>
</evidence>
<evidence type="ECO:0000256" key="1">
    <source>
        <dbReference type="ARBA" id="ARBA00001947"/>
    </source>
</evidence>
<evidence type="ECO:0000256" key="12">
    <source>
        <dbReference type="ARBA" id="ARBA00023049"/>
    </source>
</evidence>
<dbReference type="Gene3D" id="3.40.50.300">
    <property type="entry name" value="P-loop containing nucleotide triphosphate hydrolases"/>
    <property type="match status" value="1"/>
</dbReference>
<evidence type="ECO:0000256" key="7">
    <source>
        <dbReference type="ARBA" id="ARBA00022741"/>
    </source>
</evidence>
<accession>A0AAV8FGC4</accession>
<dbReference type="InterPro" id="IPR027417">
    <property type="entry name" value="P-loop_NTPase"/>
</dbReference>
<dbReference type="AlphaFoldDB" id="A0AAV8FGC4"/>
<dbReference type="Proteomes" id="UP001140206">
    <property type="component" value="Chromosome 2"/>
</dbReference>
<dbReference type="Gene3D" id="1.20.58.760">
    <property type="entry name" value="Peptidase M41"/>
    <property type="match status" value="1"/>
</dbReference>
<keyword evidence="6" id="KW-0479">Metal-binding</keyword>
<dbReference type="GO" id="GO:0009793">
    <property type="term" value="P:embryo development ending in seed dormancy"/>
    <property type="evidence" value="ECO:0007669"/>
    <property type="project" value="TreeGrafter"/>
</dbReference>
<dbReference type="EMBL" id="JAMFTS010000002">
    <property type="protein sequence ID" value="KAJ4792469.1"/>
    <property type="molecule type" value="Genomic_DNA"/>
</dbReference>
<proteinExistence type="inferred from homology"/>
<dbReference type="InterPro" id="IPR003959">
    <property type="entry name" value="ATPase_AAA_core"/>
</dbReference>
<comment type="similarity">
    <text evidence="4">In the N-terminal section; belongs to the AAA ATPase family.</text>
</comment>
<evidence type="ECO:0000256" key="4">
    <source>
        <dbReference type="ARBA" id="ARBA00010550"/>
    </source>
</evidence>
<dbReference type="FunFam" id="3.40.50.300:FF:001118">
    <property type="entry name" value="ATP-dependent zinc metalloprotease FTSH 12, chloroplastic"/>
    <property type="match status" value="1"/>
</dbReference>
<gene>
    <name evidence="15" type="ORF">LUZ62_043715</name>
</gene>
<dbReference type="InterPro" id="IPR037219">
    <property type="entry name" value="Peptidase_M41-like"/>
</dbReference>
<name>A0AAV8FGC4_9POAL</name>
<dbReference type="GO" id="GO:0004176">
    <property type="term" value="F:ATP-dependent peptidase activity"/>
    <property type="evidence" value="ECO:0007669"/>
    <property type="project" value="InterPro"/>
</dbReference>
<evidence type="ECO:0000259" key="14">
    <source>
        <dbReference type="SMART" id="SM00382"/>
    </source>
</evidence>
<sequence>MDLIASHAPTSPVPSSSLLSKQPFLFHQSLPIRLPTKRFRKRKQLRLRASSSGAGDGENGSDQFSWKNFLGSIRQGSGQFVSNFTESLREDTGLDLSKASEAASRAKAALERFWVQGLPEFIEWNKWERWKEIKHLEPRRVGALILYTFIGVVLLNRSYAALTYGRTLRRQRELTDAYMEALIPEPSPANIRKLKKGMWRKTMPKGLKMKKFVEGPGGTFIEDTSFVGENAWDDDSESSQQEAIKIIEHSTNLSLEQKEELKKSLELTGILGVNYWLGSGQFDLPFAESGWIQIQVRNSTMFLCMYVGPGAVDAGENSTQSNWRERLAKWREILREEKETELMDHLSAKYVVDFDMDEVEKSLCEEVDRRSSSLDGSRASWVAKRWWLYRPKLPYKYFLDKLDSNEVEAIIFSENLKKAYVTMKEGFPVEYIVNIPLDPYLFEKVSSSGAEVDLLQKRQIEYFLRLVIAFAPGLLIMYFISQTFRIMYQATRRHLFKRQGQFFYWIDSENFILPLGKSAQSEPMYKEVVLGGDAWDLLDEIMIYLKNPMDYYERGVPFVRGILLSGPPGTGKTLFARTLSKESGLPFIFASGADFADRKKKSGAAMINRLFITARRNAPSFVFIDEIDAIAGRNARLDKRRSSTFNALLSQLDGDKEKTGVDRYSLSNAVIFICATNRPEELDNDFIQPGRIDRKLTVSLPGPKQRVEIFHVHSRGKKLAADVDFGKIVFRTIGYSGADIKNLVNESAIMSVRNGHETITQKDIIEVLEKQLLEGMGVLITEEEQQQCEQSISLDTRRLLAVHEAGHILLAHIFPRFDWHAFSQLLPGGKETAISVFYPREDMDPGYMTLGYMKMQMVVAHGGRCAERIVFGDDITDGGKDDLEKITKIAREIAISPANPRLGLTPFVKQIRHGWVDQPYSTQQELIKYKWDDPCYVPVEMTVEISEMFTREIENYIEETEEMAMDGLLKNRHILDALTNVLLEKSRITGLEAEERIKDLAPVMFEGLVAPVQINLDEDEPLSLNNRVSFQPLDVYSAPLHRC</sequence>
<dbReference type="InterPro" id="IPR000642">
    <property type="entry name" value="Peptidase_M41"/>
</dbReference>
<dbReference type="Gene3D" id="1.10.8.60">
    <property type="match status" value="1"/>
</dbReference>
<dbReference type="SUPFAM" id="SSF52540">
    <property type="entry name" value="P-loop containing nucleoside triphosphate hydrolases"/>
    <property type="match status" value="1"/>
</dbReference>
<evidence type="ECO:0000256" key="13">
    <source>
        <dbReference type="SAM" id="Phobius"/>
    </source>
</evidence>
<keyword evidence="5" id="KW-0645">Protease</keyword>
<evidence type="ECO:0000313" key="16">
    <source>
        <dbReference type="Proteomes" id="UP001140206"/>
    </source>
</evidence>
<dbReference type="SUPFAM" id="SSF140990">
    <property type="entry name" value="FtsH protease domain-like"/>
    <property type="match status" value="1"/>
</dbReference>
<dbReference type="GO" id="GO:0005745">
    <property type="term" value="C:m-AAA complex"/>
    <property type="evidence" value="ECO:0007669"/>
    <property type="project" value="TreeGrafter"/>
</dbReference>
<evidence type="ECO:0000256" key="10">
    <source>
        <dbReference type="ARBA" id="ARBA00022840"/>
    </source>
</evidence>
<evidence type="ECO:0000256" key="5">
    <source>
        <dbReference type="ARBA" id="ARBA00022670"/>
    </source>
</evidence>
<dbReference type="GO" id="GO:0005524">
    <property type="term" value="F:ATP binding"/>
    <property type="evidence" value="ECO:0007669"/>
    <property type="project" value="UniProtKB-KW"/>
</dbReference>
<comment type="caution">
    <text evidence="15">The sequence shown here is derived from an EMBL/GenBank/DDBJ whole genome shotgun (WGS) entry which is preliminary data.</text>
</comment>
<dbReference type="GO" id="GO:0004222">
    <property type="term" value="F:metalloendopeptidase activity"/>
    <property type="evidence" value="ECO:0007669"/>
    <property type="project" value="InterPro"/>
</dbReference>
<dbReference type="InterPro" id="IPR003593">
    <property type="entry name" value="AAA+_ATPase"/>
</dbReference>